<dbReference type="InterPro" id="IPR003953">
    <property type="entry name" value="FAD-dep_OxRdtase_2_FAD-bd"/>
</dbReference>
<dbReference type="EMBL" id="AFBP01000050">
    <property type="protein sequence ID" value="EGG53817.1"/>
    <property type="molecule type" value="Genomic_DNA"/>
</dbReference>
<keyword evidence="5" id="KW-0732">Signal</keyword>
<comment type="caution">
    <text evidence="7">The sequence shown here is derived from an EMBL/GenBank/DDBJ whole genome shotgun (WGS) entry which is preliminary data.</text>
</comment>
<keyword evidence="2 5" id="KW-0285">Flavoprotein</keyword>
<dbReference type="SUPFAM" id="SSF51905">
    <property type="entry name" value="FAD/NAD(P)-binding domain"/>
    <property type="match status" value="1"/>
</dbReference>
<dbReference type="Proteomes" id="UP000005156">
    <property type="component" value="Unassembled WGS sequence"/>
</dbReference>
<dbReference type="InterPro" id="IPR050315">
    <property type="entry name" value="FAD-oxidoreductase_2"/>
</dbReference>
<feature type="signal peptide" evidence="5">
    <location>
        <begin position="1"/>
        <end position="26"/>
    </location>
</feature>
<dbReference type="OrthoDB" id="9813348at2"/>
<dbReference type="eggNOG" id="COG1053">
    <property type="taxonomic scope" value="Bacteria"/>
</dbReference>
<evidence type="ECO:0000313" key="7">
    <source>
        <dbReference type="EMBL" id="EGG53817.1"/>
    </source>
</evidence>
<dbReference type="HOGENOM" id="CLU_011398_4_5_4"/>
<comment type="similarity">
    <text evidence="5">Belongs to the FAD-dependent oxidoreductase 2 family. FRD/SDH subfamily.</text>
</comment>
<dbReference type="PANTHER" id="PTHR43400">
    <property type="entry name" value="FUMARATE REDUCTASE"/>
    <property type="match status" value="1"/>
</dbReference>
<reference evidence="7 8" key="1">
    <citation type="submission" date="2011-02" db="EMBL/GenBank/DDBJ databases">
        <authorList>
            <person name="Weinstock G."/>
            <person name="Sodergren E."/>
            <person name="Clifton S."/>
            <person name="Fulton L."/>
            <person name="Fulton B."/>
            <person name="Courtney L."/>
            <person name="Fronick C."/>
            <person name="Harrison M."/>
            <person name="Strong C."/>
            <person name="Farmer C."/>
            <person name="Delahaunty K."/>
            <person name="Markovic C."/>
            <person name="Hall O."/>
            <person name="Minx P."/>
            <person name="Tomlinson C."/>
            <person name="Mitreva M."/>
            <person name="Hou S."/>
            <person name="Chen J."/>
            <person name="Wollam A."/>
            <person name="Pepin K.H."/>
            <person name="Johnson M."/>
            <person name="Bhonagiri V."/>
            <person name="Zhang X."/>
            <person name="Suruliraj S."/>
            <person name="Warren W."/>
            <person name="Chinwalla A."/>
            <person name="Mardis E.R."/>
            <person name="Wilson R.K."/>
        </authorList>
    </citation>
    <scope>NUCLEOTIDE SEQUENCE [LARGE SCALE GENOMIC DNA]</scope>
    <source>
        <strain evidence="7 8">YIT 11859</strain>
    </source>
</reference>
<dbReference type="Gene3D" id="3.90.700.10">
    <property type="entry name" value="Succinate dehydrogenase/fumarate reductase flavoprotein, catalytic domain"/>
    <property type="match status" value="1"/>
</dbReference>
<evidence type="ECO:0000256" key="5">
    <source>
        <dbReference type="RuleBase" id="RU366062"/>
    </source>
</evidence>
<gene>
    <name evidence="7" type="ORF">HMPREF9439_01679</name>
</gene>
<comment type="cofactor">
    <cofactor evidence="1">
        <name>FAD</name>
        <dbReference type="ChEBI" id="CHEBI:57692"/>
    </cofactor>
</comment>
<evidence type="ECO:0000256" key="3">
    <source>
        <dbReference type="ARBA" id="ARBA00022827"/>
    </source>
</evidence>
<dbReference type="Pfam" id="PF00890">
    <property type="entry name" value="FAD_binding_2"/>
    <property type="match status" value="1"/>
</dbReference>
<dbReference type="InterPro" id="IPR010960">
    <property type="entry name" value="Flavocytochrome_c"/>
</dbReference>
<dbReference type="GO" id="GO:0016491">
    <property type="term" value="F:oxidoreductase activity"/>
    <property type="evidence" value="ECO:0007669"/>
    <property type="project" value="UniProtKB-KW"/>
</dbReference>
<protein>
    <submittedName>
        <fullName evidence="7">Flavocytochrome c</fullName>
    </submittedName>
</protein>
<evidence type="ECO:0000259" key="6">
    <source>
        <dbReference type="Pfam" id="PF00890"/>
    </source>
</evidence>
<name>F3QL62_9BURK</name>
<dbReference type="PRINTS" id="PR00368">
    <property type="entry name" value="FADPNR"/>
</dbReference>
<dbReference type="AlphaFoldDB" id="F3QL62"/>
<feature type="chain" id="PRO_5022248752" evidence="5">
    <location>
        <begin position="27"/>
        <end position="495"/>
    </location>
</feature>
<evidence type="ECO:0000256" key="2">
    <source>
        <dbReference type="ARBA" id="ARBA00022630"/>
    </source>
</evidence>
<dbReference type="PANTHER" id="PTHR43400:SF10">
    <property type="entry name" value="3-OXOSTEROID 1-DEHYDROGENASE"/>
    <property type="match status" value="1"/>
</dbReference>
<dbReference type="GO" id="GO:0010181">
    <property type="term" value="F:FMN binding"/>
    <property type="evidence" value="ECO:0007669"/>
    <property type="project" value="InterPro"/>
</dbReference>
<evidence type="ECO:0000313" key="8">
    <source>
        <dbReference type="Proteomes" id="UP000005156"/>
    </source>
</evidence>
<dbReference type="SUPFAM" id="SSF56425">
    <property type="entry name" value="Succinate dehydrogenase/fumarate reductase flavoprotein, catalytic domain"/>
    <property type="match status" value="1"/>
</dbReference>
<dbReference type="PRINTS" id="PR00411">
    <property type="entry name" value="PNDRDTASEI"/>
</dbReference>
<dbReference type="InterPro" id="IPR036188">
    <property type="entry name" value="FAD/NAD-bd_sf"/>
</dbReference>
<dbReference type="PROSITE" id="PS51318">
    <property type="entry name" value="TAT"/>
    <property type="match status" value="1"/>
</dbReference>
<dbReference type="Gene3D" id="3.50.50.60">
    <property type="entry name" value="FAD/NAD(P)-binding domain"/>
    <property type="match status" value="1"/>
</dbReference>
<organism evidence="7 8">
    <name type="scientific">Parasutterella excrementihominis YIT 11859</name>
    <dbReference type="NCBI Taxonomy" id="762966"/>
    <lineage>
        <taxon>Bacteria</taxon>
        <taxon>Pseudomonadati</taxon>
        <taxon>Pseudomonadota</taxon>
        <taxon>Betaproteobacteria</taxon>
        <taxon>Burkholderiales</taxon>
        <taxon>Sutterellaceae</taxon>
        <taxon>Parasutterella</taxon>
    </lineage>
</organism>
<proteinExistence type="inferred from homology"/>
<keyword evidence="8" id="KW-1185">Reference proteome</keyword>
<sequence length="495" mass="53557">MKLTRRNILKTSVLSGAAILAGTSQATPVNAPAKWDATYDVVIIGAGGGGMMAAHYAAEKGLKPVVLEKLAFPGGSSAVCGGQLSIADSPIQREKGIKDSEELFKKEMLKVGQNKNDPALVEAHIKSIREVFNFIHNTLGARPKSVNAVSGMSVPRAHLYYPPSKLLTQIFTYVKDQQGVPFLFNTPAERLIWDEGRIVGVRARKGSEVLYIRALKGVIIASGGFQYSKELMEKYNPLMAKVTPAGCKGNTGDGLKMAQAYGADVLDTNYIKATFGYQLGNYPDSVHCYYAGAIIVNHEGKRFVNESKSYKLLSDAALAQPDEYTFQLFDENIRNRRIKEHPRNAMVLNNEFLNAGKDAPFCFCGATLEEVAKKAGVNVENLKETVAKYNSDIEMNGKDSVFGRDSLTSGFGKPLKIEKGPFFLYPTKPRCIATYCGLRIDANARVIDVFGEAIPGLYACGEATGGVHGAAYMTGTALGKAFSFGRLAALDIANS</sequence>
<accession>F3QL62</accession>
<dbReference type="GeneID" id="43349055"/>
<feature type="domain" description="FAD-dependent oxidoreductase 2 FAD-binding" evidence="6">
    <location>
        <begin position="40"/>
        <end position="478"/>
    </location>
</feature>
<keyword evidence="4 5" id="KW-0560">Oxidoreductase</keyword>
<evidence type="ECO:0000256" key="4">
    <source>
        <dbReference type="ARBA" id="ARBA00023002"/>
    </source>
</evidence>
<dbReference type="GO" id="GO:0008202">
    <property type="term" value="P:steroid metabolic process"/>
    <property type="evidence" value="ECO:0007669"/>
    <property type="project" value="UniProtKB-ARBA"/>
</dbReference>
<dbReference type="InterPro" id="IPR027477">
    <property type="entry name" value="Succ_DH/fumarate_Rdtase_cat_sf"/>
</dbReference>
<dbReference type="RefSeq" id="WP_008864430.1">
    <property type="nucleotide sequence ID" value="NZ_GL883721.1"/>
</dbReference>
<evidence type="ECO:0000256" key="1">
    <source>
        <dbReference type="ARBA" id="ARBA00001974"/>
    </source>
</evidence>
<dbReference type="InterPro" id="IPR006311">
    <property type="entry name" value="TAT_signal"/>
</dbReference>
<keyword evidence="3 5" id="KW-0274">FAD</keyword>
<dbReference type="NCBIfam" id="TIGR01813">
    <property type="entry name" value="flavo_cyto_c"/>
    <property type="match status" value="1"/>
</dbReference>